<organism evidence="2 3">
    <name type="scientific">Limosa lapponica baueri</name>
    <dbReference type="NCBI Taxonomy" id="1758121"/>
    <lineage>
        <taxon>Eukaryota</taxon>
        <taxon>Metazoa</taxon>
        <taxon>Chordata</taxon>
        <taxon>Craniata</taxon>
        <taxon>Vertebrata</taxon>
        <taxon>Euteleostomi</taxon>
        <taxon>Archelosauria</taxon>
        <taxon>Archosauria</taxon>
        <taxon>Dinosauria</taxon>
        <taxon>Saurischia</taxon>
        <taxon>Theropoda</taxon>
        <taxon>Coelurosauria</taxon>
        <taxon>Aves</taxon>
        <taxon>Neognathae</taxon>
        <taxon>Neoaves</taxon>
        <taxon>Charadriiformes</taxon>
        <taxon>Scolopacidae</taxon>
        <taxon>Limosa</taxon>
    </lineage>
</organism>
<proteinExistence type="predicted"/>
<gene>
    <name evidence="2" type="ORF">llap_4729</name>
</gene>
<feature type="compositionally biased region" description="Low complexity" evidence="1">
    <location>
        <begin position="80"/>
        <end position="91"/>
    </location>
</feature>
<feature type="compositionally biased region" description="Polar residues" evidence="1">
    <location>
        <begin position="62"/>
        <end position="73"/>
    </location>
</feature>
<feature type="region of interest" description="Disordered" evidence="1">
    <location>
        <begin position="42"/>
        <end position="102"/>
    </location>
</feature>
<evidence type="ECO:0000313" key="2">
    <source>
        <dbReference type="EMBL" id="PKU44975.1"/>
    </source>
</evidence>
<name>A0A2I0UFZ8_LIMLA</name>
<sequence length="102" mass="11334">MSSTQFTINRTFHDEHIDVYTNIKQTRKTPLDYVARGGVPKEISQSLKEKGKGKSKQDSCRTELQSKPGTQNPILPCPGSFDSDSSQLSSSEEYTASLIHLT</sequence>
<evidence type="ECO:0000256" key="1">
    <source>
        <dbReference type="SAM" id="MobiDB-lite"/>
    </source>
</evidence>
<feature type="compositionally biased region" description="Basic and acidic residues" evidence="1">
    <location>
        <begin position="47"/>
        <end position="61"/>
    </location>
</feature>
<dbReference type="EMBL" id="KZ505791">
    <property type="protein sequence ID" value="PKU44975.1"/>
    <property type="molecule type" value="Genomic_DNA"/>
</dbReference>
<keyword evidence="3" id="KW-1185">Reference proteome</keyword>
<dbReference type="AlphaFoldDB" id="A0A2I0UFZ8"/>
<reference evidence="3" key="2">
    <citation type="submission" date="2017-12" db="EMBL/GenBank/DDBJ databases">
        <title>Genome sequence of the Bar-tailed Godwit (Limosa lapponica baueri).</title>
        <authorList>
            <person name="Lima N.C.B."/>
            <person name="Parody-Merino A.M."/>
            <person name="Battley P.F."/>
            <person name="Fidler A.E."/>
            <person name="Prosdocimi F."/>
        </authorList>
    </citation>
    <scope>NUCLEOTIDE SEQUENCE [LARGE SCALE GENOMIC DNA]</scope>
</reference>
<evidence type="ECO:0000313" key="3">
    <source>
        <dbReference type="Proteomes" id="UP000233556"/>
    </source>
</evidence>
<reference evidence="3" key="1">
    <citation type="submission" date="2017-11" db="EMBL/GenBank/DDBJ databases">
        <authorList>
            <person name="Lima N.C."/>
            <person name="Parody-Merino A.M."/>
            <person name="Battley P.F."/>
            <person name="Fidler A.E."/>
            <person name="Prosdocimi F."/>
        </authorList>
    </citation>
    <scope>NUCLEOTIDE SEQUENCE [LARGE SCALE GENOMIC DNA]</scope>
</reference>
<accession>A0A2I0UFZ8</accession>
<dbReference type="Proteomes" id="UP000233556">
    <property type="component" value="Unassembled WGS sequence"/>
</dbReference>
<protein>
    <submittedName>
        <fullName evidence="2">Uncharacterized protein</fullName>
    </submittedName>
</protein>